<dbReference type="AlphaFoldDB" id="A0A916NX53"/>
<name>A0A916NX53_9MICO</name>
<evidence type="ECO:0000256" key="2">
    <source>
        <dbReference type="ARBA" id="ARBA00007362"/>
    </source>
</evidence>
<feature type="transmembrane region" description="Helical" evidence="6">
    <location>
        <begin position="147"/>
        <end position="166"/>
    </location>
</feature>
<evidence type="ECO:0000256" key="6">
    <source>
        <dbReference type="SAM" id="Phobius"/>
    </source>
</evidence>
<keyword evidence="4 6" id="KW-1133">Transmembrane helix</keyword>
<dbReference type="GO" id="GO:0016020">
    <property type="term" value="C:membrane"/>
    <property type="evidence" value="ECO:0007669"/>
    <property type="project" value="UniProtKB-SubCell"/>
</dbReference>
<evidence type="ECO:0000256" key="4">
    <source>
        <dbReference type="ARBA" id="ARBA00022989"/>
    </source>
</evidence>
<comment type="similarity">
    <text evidence="2">Belongs to the EamA transporter family.</text>
</comment>
<feature type="transmembrane region" description="Helical" evidence="6">
    <location>
        <begin position="123"/>
        <end position="141"/>
    </location>
</feature>
<dbReference type="EMBL" id="CAJVAP010000049">
    <property type="protein sequence ID" value="CAG7622661.1"/>
    <property type="molecule type" value="Genomic_DNA"/>
</dbReference>
<evidence type="ECO:0000313" key="9">
    <source>
        <dbReference type="Proteomes" id="UP000693892"/>
    </source>
</evidence>
<dbReference type="InterPro" id="IPR000620">
    <property type="entry name" value="EamA_dom"/>
</dbReference>
<protein>
    <recommendedName>
        <fullName evidence="7">EamA domain-containing protein</fullName>
    </recommendedName>
</protein>
<evidence type="ECO:0000256" key="5">
    <source>
        <dbReference type="ARBA" id="ARBA00023136"/>
    </source>
</evidence>
<evidence type="ECO:0000256" key="1">
    <source>
        <dbReference type="ARBA" id="ARBA00004141"/>
    </source>
</evidence>
<keyword evidence="9" id="KW-1185">Reference proteome</keyword>
<sequence length="294" mass="31059">MTRRGWLLFAAMSLIWGAPYLFISIAGEYVNPFVLVLLRTGLAVLVLVPIVLVRGQARIMIQRWRPILAFALLEIIIPWPMLNYAETRISSSMAGLLIATVPLVAALAFLVSPRAERYSLRQVIGLILGFGGVVLLLGLDVDGADPLAILLMLGVVVCYTAAPLVMSRYLSDAPPLPVMTAALVMATAVYLPSAFIAPPLDVPVRGWVSIVILALVCTGLAMVLFGALIIEAGPTRSMLFTYVNPVVALILGVLVLGETATPGMLLGLPLILGGAILAMRGGGAEGGRGRKIGP</sequence>
<comment type="subcellular location">
    <subcellularLocation>
        <location evidence="1">Membrane</location>
        <topology evidence="1">Multi-pass membrane protein</topology>
    </subcellularLocation>
</comment>
<reference evidence="8" key="1">
    <citation type="submission" date="2021-06" db="EMBL/GenBank/DDBJ databases">
        <authorList>
            <person name="Criscuolo A."/>
        </authorList>
    </citation>
    <scope>NUCLEOTIDE SEQUENCE</scope>
    <source>
        <strain evidence="8">CIP111803</strain>
    </source>
</reference>
<dbReference type="Pfam" id="PF00892">
    <property type="entry name" value="EamA"/>
    <property type="match status" value="2"/>
</dbReference>
<feature type="transmembrane region" description="Helical" evidence="6">
    <location>
        <begin position="178"/>
        <end position="200"/>
    </location>
</feature>
<dbReference type="PANTHER" id="PTHR32322:SF9">
    <property type="entry name" value="AMINO-ACID METABOLITE EFFLUX PUMP-RELATED"/>
    <property type="match status" value="1"/>
</dbReference>
<organism evidence="8 9">
    <name type="scientific">Leucobacter soli</name>
    <dbReference type="NCBI Taxonomy" id="2812850"/>
    <lineage>
        <taxon>Bacteria</taxon>
        <taxon>Bacillati</taxon>
        <taxon>Actinomycetota</taxon>
        <taxon>Actinomycetes</taxon>
        <taxon>Micrococcales</taxon>
        <taxon>Microbacteriaceae</taxon>
        <taxon>Leucobacter</taxon>
    </lineage>
</organism>
<feature type="transmembrane region" description="Helical" evidence="6">
    <location>
        <begin position="64"/>
        <end position="81"/>
    </location>
</feature>
<dbReference type="Proteomes" id="UP000693892">
    <property type="component" value="Unassembled WGS sequence"/>
</dbReference>
<feature type="transmembrane region" description="Helical" evidence="6">
    <location>
        <begin position="33"/>
        <end position="52"/>
    </location>
</feature>
<accession>A0A916NX53</accession>
<gene>
    <name evidence="8" type="ORF">LEUCIP111803_02543</name>
</gene>
<evidence type="ECO:0000313" key="8">
    <source>
        <dbReference type="EMBL" id="CAG7622661.1"/>
    </source>
</evidence>
<dbReference type="InterPro" id="IPR050638">
    <property type="entry name" value="AA-Vitamin_Transporters"/>
</dbReference>
<feature type="transmembrane region" description="Helical" evidence="6">
    <location>
        <begin position="206"/>
        <end position="230"/>
    </location>
</feature>
<evidence type="ECO:0000259" key="7">
    <source>
        <dbReference type="Pfam" id="PF00892"/>
    </source>
</evidence>
<feature type="transmembrane region" description="Helical" evidence="6">
    <location>
        <begin position="7"/>
        <end position="27"/>
    </location>
</feature>
<comment type="caution">
    <text evidence="8">The sequence shown here is derived from an EMBL/GenBank/DDBJ whole genome shotgun (WGS) entry which is preliminary data.</text>
</comment>
<keyword evidence="5 6" id="KW-0472">Membrane</keyword>
<proteinExistence type="inferred from homology"/>
<feature type="transmembrane region" description="Helical" evidence="6">
    <location>
        <begin position="263"/>
        <end position="282"/>
    </location>
</feature>
<dbReference type="PANTHER" id="PTHR32322">
    <property type="entry name" value="INNER MEMBRANE TRANSPORTER"/>
    <property type="match status" value="1"/>
</dbReference>
<evidence type="ECO:0000256" key="3">
    <source>
        <dbReference type="ARBA" id="ARBA00022692"/>
    </source>
</evidence>
<dbReference type="RefSeq" id="WP_218116454.1">
    <property type="nucleotide sequence ID" value="NZ_CAJVAP010000049.1"/>
</dbReference>
<feature type="domain" description="EamA" evidence="7">
    <location>
        <begin position="147"/>
        <end position="279"/>
    </location>
</feature>
<feature type="transmembrane region" description="Helical" evidence="6">
    <location>
        <begin position="93"/>
        <end position="111"/>
    </location>
</feature>
<feature type="domain" description="EamA" evidence="7">
    <location>
        <begin position="4"/>
        <end position="137"/>
    </location>
</feature>
<feature type="transmembrane region" description="Helical" evidence="6">
    <location>
        <begin position="239"/>
        <end position="257"/>
    </location>
</feature>
<keyword evidence="3 6" id="KW-0812">Transmembrane</keyword>